<dbReference type="GO" id="GO:0004174">
    <property type="term" value="F:electron-transferring-flavoprotein dehydrogenase activity"/>
    <property type="evidence" value="ECO:0007669"/>
    <property type="project" value="TreeGrafter"/>
</dbReference>
<evidence type="ECO:0000256" key="5">
    <source>
        <dbReference type="SAM" id="MobiDB-lite"/>
    </source>
</evidence>
<dbReference type="RefSeq" id="WP_211290540.1">
    <property type="nucleotide sequence ID" value="NZ_CP022521.1"/>
</dbReference>
<dbReference type="InterPro" id="IPR036188">
    <property type="entry name" value="FAD/NAD-bd_sf"/>
</dbReference>
<feature type="region of interest" description="Disordered" evidence="5">
    <location>
        <begin position="334"/>
        <end position="437"/>
    </location>
</feature>
<feature type="compositionally biased region" description="Basic residues" evidence="5">
    <location>
        <begin position="372"/>
        <end position="381"/>
    </location>
</feature>
<dbReference type="PRINTS" id="PR00368">
    <property type="entry name" value="FADPNR"/>
</dbReference>
<keyword evidence="2" id="KW-0285">Flavoprotein</keyword>
<evidence type="ECO:0000256" key="4">
    <source>
        <dbReference type="ARBA" id="ARBA00023002"/>
    </source>
</evidence>
<name>A0A221W076_9PSEU</name>
<dbReference type="GO" id="GO:0005737">
    <property type="term" value="C:cytoplasm"/>
    <property type="evidence" value="ECO:0007669"/>
    <property type="project" value="TreeGrafter"/>
</dbReference>
<evidence type="ECO:0000256" key="2">
    <source>
        <dbReference type="ARBA" id="ARBA00022630"/>
    </source>
</evidence>
<dbReference type="Proteomes" id="UP000204221">
    <property type="component" value="Chromosome"/>
</dbReference>
<dbReference type="PANTHER" id="PTHR43735">
    <property type="entry name" value="APOPTOSIS-INDUCING FACTOR 1"/>
    <property type="match status" value="1"/>
</dbReference>
<evidence type="ECO:0000256" key="3">
    <source>
        <dbReference type="ARBA" id="ARBA00022827"/>
    </source>
</evidence>
<keyword evidence="7" id="KW-1185">Reference proteome</keyword>
<feature type="compositionally biased region" description="Basic and acidic residues" evidence="5">
    <location>
        <begin position="337"/>
        <end position="347"/>
    </location>
</feature>
<sequence length="437" mass="45915">MKTVVIGAGYAGPVAANRLAGKAPTAEITVLDPRPEFVERVRLHRHVAGSGAVTESLTTMLRTGIASIVGTVDRIDDGRVRLDDGRTLGYDHVVLAVGSTAGPMPVGTWEGAERSRVALATLTTGSTVTVIGGGPTGIETASEVAFTRPDVRVRLIGPAVASSFSQRAHRRIRASLKRLTVDLVDDEVTSVERDSGEFRGVVRLRSGSMFASDLTLWAIIGEVPDLAARSGLAVDHRGRVVVDEFLRSVTDHRILAVVDCAAVPGARMACRVAGPPGAHAADTRARTIGGRDLVPYSVRHLARAVSLGRRDAVGQFTRRDDTLLPASRRWCGSRGDGAGDRGCEARRTHGNGRMIAPRGRRGDAGASEPGGRRTRGAHRGRASAAARAGREHRTGRVVHGDGRGDGAPAVDRRGRPPASRARDAHAAAGAVRLEGAA</sequence>
<dbReference type="AlphaFoldDB" id="A0A221W076"/>
<dbReference type="GO" id="GO:0050660">
    <property type="term" value="F:flavin adenine dinucleotide binding"/>
    <property type="evidence" value="ECO:0007669"/>
    <property type="project" value="TreeGrafter"/>
</dbReference>
<evidence type="ECO:0000313" key="7">
    <source>
        <dbReference type="Proteomes" id="UP000204221"/>
    </source>
</evidence>
<keyword evidence="4 6" id="KW-0560">Oxidoreductase</keyword>
<evidence type="ECO:0000313" key="6">
    <source>
        <dbReference type="EMBL" id="ASO18981.1"/>
    </source>
</evidence>
<reference evidence="6 7" key="1">
    <citation type="submission" date="2017-07" db="EMBL/GenBank/DDBJ databases">
        <title>Complete genome sequence of Actinoalloteichus hoggarensis DSM 45943, type strain of Actinoalloteichus hoggarensis.</title>
        <authorList>
            <person name="Ruckert C."/>
            <person name="Nouioui I."/>
            <person name="Willmese J."/>
            <person name="van Wezel G."/>
            <person name="Klenk H.-P."/>
            <person name="Kalinowski J."/>
            <person name="Zotchev S.B."/>
        </authorList>
    </citation>
    <scope>NUCLEOTIDE SEQUENCE [LARGE SCALE GENOMIC DNA]</scope>
    <source>
        <strain evidence="6 7">DSM 45943</strain>
    </source>
</reference>
<feature type="compositionally biased region" description="Low complexity" evidence="5">
    <location>
        <begin position="426"/>
        <end position="437"/>
    </location>
</feature>
<dbReference type="InterPro" id="IPR023753">
    <property type="entry name" value="FAD/NAD-binding_dom"/>
</dbReference>
<dbReference type="PANTHER" id="PTHR43735:SF3">
    <property type="entry name" value="FERROPTOSIS SUPPRESSOR PROTEIN 1"/>
    <property type="match status" value="1"/>
</dbReference>
<dbReference type="SUPFAM" id="SSF51905">
    <property type="entry name" value="FAD/NAD(P)-binding domain"/>
    <property type="match status" value="2"/>
</dbReference>
<organism evidence="6 7">
    <name type="scientific">Actinoalloteichus hoggarensis</name>
    <dbReference type="NCBI Taxonomy" id="1470176"/>
    <lineage>
        <taxon>Bacteria</taxon>
        <taxon>Bacillati</taxon>
        <taxon>Actinomycetota</taxon>
        <taxon>Actinomycetes</taxon>
        <taxon>Pseudonocardiales</taxon>
        <taxon>Pseudonocardiaceae</taxon>
        <taxon>Actinoalloteichus</taxon>
    </lineage>
</organism>
<accession>A0A221W076</accession>
<keyword evidence="3" id="KW-0274">FAD</keyword>
<comment type="similarity">
    <text evidence="1">Belongs to the FAD-dependent oxidoreductase family.</text>
</comment>
<dbReference type="Pfam" id="PF07992">
    <property type="entry name" value="Pyr_redox_2"/>
    <property type="match status" value="1"/>
</dbReference>
<protein>
    <submittedName>
        <fullName evidence="6">Rhodocoxin reductase</fullName>
        <ecNumber evidence="6">1.18.1.-</ecNumber>
    </submittedName>
</protein>
<dbReference type="PRINTS" id="PR00469">
    <property type="entry name" value="PNDRDTASEII"/>
</dbReference>
<dbReference type="KEGG" id="ahg:AHOG_06665"/>
<dbReference type="Gene3D" id="3.50.50.100">
    <property type="match status" value="1"/>
</dbReference>
<proteinExistence type="inferred from homology"/>
<evidence type="ECO:0000256" key="1">
    <source>
        <dbReference type="ARBA" id="ARBA00006442"/>
    </source>
</evidence>
<dbReference type="EMBL" id="CP022521">
    <property type="protein sequence ID" value="ASO18981.1"/>
    <property type="molecule type" value="Genomic_DNA"/>
</dbReference>
<feature type="compositionally biased region" description="Basic and acidic residues" evidence="5">
    <location>
        <begin position="388"/>
        <end position="425"/>
    </location>
</feature>
<gene>
    <name evidence="6" type="primary">thcD2</name>
    <name evidence="6" type="ORF">AHOG_06665</name>
</gene>
<dbReference type="EC" id="1.18.1.-" evidence="6"/>